<reference evidence="1 2" key="1">
    <citation type="submission" date="2019-07" db="EMBL/GenBank/DDBJ databases">
        <authorList>
            <person name="Kim J."/>
        </authorList>
    </citation>
    <scope>NUCLEOTIDE SEQUENCE [LARGE SCALE GENOMIC DNA]</scope>
    <source>
        <strain evidence="1 2">G13</strain>
    </source>
</reference>
<dbReference type="EMBL" id="VNJJ01000001">
    <property type="protein sequence ID" value="TVY04585.1"/>
    <property type="molecule type" value="Genomic_DNA"/>
</dbReference>
<organism evidence="1 2">
    <name type="scientific">Cohnella terricola</name>
    <dbReference type="NCBI Taxonomy" id="1289167"/>
    <lineage>
        <taxon>Bacteria</taxon>
        <taxon>Bacillati</taxon>
        <taxon>Bacillota</taxon>
        <taxon>Bacilli</taxon>
        <taxon>Bacillales</taxon>
        <taxon>Paenibacillaceae</taxon>
        <taxon>Cohnella</taxon>
    </lineage>
</organism>
<accession>A0A559JXG9</accession>
<dbReference type="Pfam" id="PF10673">
    <property type="entry name" value="DUF2487"/>
    <property type="match status" value="1"/>
</dbReference>
<dbReference type="OrthoDB" id="2678750at2"/>
<proteinExistence type="predicted"/>
<gene>
    <name evidence="1" type="ORF">FPZ45_03175</name>
</gene>
<comment type="caution">
    <text evidence="1">The sequence shown here is derived from an EMBL/GenBank/DDBJ whole genome shotgun (WGS) entry which is preliminary data.</text>
</comment>
<dbReference type="RefSeq" id="WP_144698246.1">
    <property type="nucleotide sequence ID" value="NZ_VNJJ01000001.1"/>
</dbReference>
<dbReference type="InterPro" id="IPR019615">
    <property type="entry name" value="DUF2487"/>
</dbReference>
<dbReference type="Proteomes" id="UP000316330">
    <property type="component" value="Unassembled WGS sequence"/>
</dbReference>
<dbReference type="AlphaFoldDB" id="A0A559JXG9"/>
<evidence type="ECO:0000313" key="2">
    <source>
        <dbReference type="Proteomes" id="UP000316330"/>
    </source>
</evidence>
<keyword evidence="2" id="KW-1185">Reference proteome</keyword>
<protein>
    <submittedName>
        <fullName evidence="1">DUF2487 family protein</fullName>
    </submittedName>
</protein>
<evidence type="ECO:0000313" key="1">
    <source>
        <dbReference type="EMBL" id="TVY04585.1"/>
    </source>
</evidence>
<sequence>MKFGEIDPGSWPELQPYLDTCLLPMSGLTGEESPWEAADKAARTGEWLSPLEQAFRGRTVTMPAYHYEAGGKEHASRVNRIIDAWKKQGFRYVVVVSGQPLELADELNADLFIRPNLDDEEPEAQAITKALADLWRKPRD</sequence>
<name>A0A559JXG9_9BACL</name>